<dbReference type="Pfam" id="PF26018">
    <property type="entry name" value="BSH_RND_rel"/>
    <property type="match status" value="1"/>
</dbReference>
<feature type="transmembrane region" description="Helical" evidence="1">
    <location>
        <begin position="25"/>
        <end position="47"/>
    </location>
</feature>
<dbReference type="AlphaFoldDB" id="A0A9D2T7B0"/>
<evidence type="ECO:0000313" key="4">
    <source>
        <dbReference type="Proteomes" id="UP000823883"/>
    </source>
</evidence>
<protein>
    <recommendedName>
        <fullName evidence="2">RND related barrel-sandwich hybrid domain-containing protein</fullName>
    </recommendedName>
</protein>
<dbReference type="InterPro" id="IPR058709">
    <property type="entry name" value="BSH_RND-rel"/>
</dbReference>
<evidence type="ECO:0000259" key="2">
    <source>
        <dbReference type="Pfam" id="PF26018"/>
    </source>
</evidence>
<accession>A0A9D2T7B0</accession>
<dbReference type="Proteomes" id="UP000823883">
    <property type="component" value="Unassembled WGS sequence"/>
</dbReference>
<evidence type="ECO:0000313" key="3">
    <source>
        <dbReference type="EMBL" id="HJC47715.1"/>
    </source>
</evidence>
<sequence length="488" mass="54512">MAKKRNPEVIDLEKRKKHLKKRDKLHHTNIGAIIFFLIFLYMAFYVYTYLTREKVQFYEVAEGSIMEDREYTGLILREESVYSTDSAGYINYYIREGKRASVGSSVYSLDESGRVEQFLEENGGGAAQISDEDLAALKKELTSFSLSYDDDNFSKVEDTKYSLEAAMMEYVSFSAMDSLADAMAQAGINFHQIRADKAGVVSYVVDQYTDGDGQAHAYADLTPAAVTGDAFNRAGYSRTQAKSGDLVEQGAPVYKIITSDKWSLVFPMDEQDVADYSGKDQLQVTFPGYDLELTGDFSVISGADGTVCGQLDFSKYMVQFESERFLNFEISADTTTGLKIPKTAVTQKQFYLIPEDYVTQGGDSTSDGFMKETYSEQDGSSTIVFVPATIYNSKDGYYYIEVSDDGDIKAGDYLVKPGSTERFQVGQTASLDGVYNINRGYAVFRQVEIITSNDEYYIVEKGTRYGLSVYDHIVLDASTVKEGAIIYQ</sequence>
<name>A0A9D2T7B0_9FIRM</name>
<keyword evidence="1" id="KW-0812">Transmembrane</keyword>
<evidence type="ECO:0000256" key="1">
    <source>
        <dbReference type="SAM" id="Phobius"/>
    </source>
</evidence>
<reference evidence="3" key="1">
    <citation type="journal article" date="2021" name="PeerJ">
        <title>Extensive microbial diversity within the chicken gut microbiome revealed by metagenomics and culture.</title>
        <authorList>
            <person name="Gilroy R."/>
            <person name="Ravi A."/>
            <person name="Getino M."/>
            <person name="Pursley I."/>
            <person name="Horton D.L."/>
            <person name="Alikhan N.F."/>
            <person name="Baker D."/>
            <person name="Gharbi K."/>
            <person name="Hall N."/>
            <person name="Watson M."/>
            <person name="Adriaenssens E.M."/>
            <person name="Foster-Nyarko E."/>
            <person name="Jarju S."/>
            <person name="Secka A."/>
            <person name="Antonio M."/>
            <person name="Oren A."/>
            <person name="Chaudhuri R.R."/>
            <person name="La Ragione R."/>
            <person name="Hildebrand F."/>
            <person name="Pallen M.J."/>
        </authorList>
    </citation>
    <scope>NUCLEOTIDE SEQUENCE</scope>
    <source>
        <strain evidence="3">CHK183-5548</strain>
    </source>
</reference>
<organism evidence="3 4">
    <name type="scientific">Candidatus Lachnoclostridium pullistercoris</name>
    <dbReference type="NCBI Taxonomy" id="2838632"/>
    <lineage>
        <taxon>Bacteria</taxon>
        <taxon>Bacillati</taxon>
        <taxon>Bacillota</taxon>
        <taxon>Clostridia</taxon>
        <taxon>Lachnospirales</taxon>
        <taxon>Lachnospiraceae</taxon>
    </lineage>
</organism>
<dbReference type="EMBL" id="DWWL01000044">
    <property type="protein sequence ID" value="HJC47715.1"/>
    <property type="molecule type" value="Genomic_DNA"/>
</dbReference>
<keyword evidence="1" id="KW-1133">Transmembrane helix</keyword>
<keyword evidence="1" id="KW-0472">Membrane</keyword>
<feature type="domain" description="RND related barrel-sandwich hybrid" evidence="2">
    <location>
        <begin position="79"/>
        <end position="257"/>
    </location>
</feature>
<gene>
    <name evidence="3" type="ORF">IAA04_06655</name>
</gene>
<proteinExistence type="predicted"/>
<reference evidence="3" key="2">
    <citation type="submission" date="2021-04" db="EMBL/GenBank/DDBJ databases">
        <authorList>
            <person name="Gilroy R."/>
        </authorList>
    </citation>
    <scope>NUCLEOTIDE SEQUENCE</scope>
    <source>
        <strain evidence="3">CHK183-5548</strain>
    </source>
</reference>
<comment type="caution">
    <text evidence="3">The sequence shown here is derived from an EMBL/GenBank/DDBJ whole genome shotgun (WGS) entry which is preliminary data.</text>
</comment>